<dbReference type="InterPro" id="IPR011268">
    <property type="entry name" value="Purine_phosphorylase"/>
</dbReference>
<reference evidence="9" key="1">
    <citation type="submission" date="2010-03" db="EMBL/GenBank/DDBJ databases">
        <title>The genome sequence of Synergistetes sp. SGP1.</title>
        <authorList>
            <consortium name="metaHIT consortium -- http://www.metahit.eu/"/>
            <person name="Pajon A."/>
            <person name="Turner K."/>
            <person name="Parkhill J."/>
            <person name="Wade W."/>
            <person name="Vartoukian S."/>
        </authorList>
    </citation>
    <scope>NUCLEOTIDE SEQUENCE [LARGE SCALE GENOMIC DNA]</scope>
    <source>
        <strain evidence="9">SGP1</strain>
    </source>
</reference>
<keyword evidence="9" id="KW-1185">Reference proteome</keyword>
<dbReference type="NCBIfam" id="TIGR01697">
    <property type="entry name" value="PNPH-PUNA-XAPA"/>
    <property type="match status" value="1"/>
</dbReference>
<comment type="function">
    <text evidence="5">The purine nucleoside phosphorylases catalyze the phosphorolytic breakdown of the N-glycosidic bond in the beta-(deoxy)ribonucleoside molecules, with the formation of the corresponding free purine bases and pentose-1-phosphate.</text>
</comment>
<name>A0AB94IX69_9BACT</name>
<evidence type="ECO:0000259" key="7">
    <source>
        <dbReference type="Pfam" id="PF01048"/>
    </source>
</evidence>
<accession>A0AB94IX69</accession>
<dbReference type="GO" id="GO:0009116">
    <property type="term" value="P:nucleoside metabolic process"/>
    <property type="evidence" value="ECO:0007669"/>
    <property type="project" value="InterPro"/>
</dbReference>
<feature type="binding site" evidence="6">
    <location>
        <position position="37"/>
    </location>
    <ligand>
        <name>phosphate</name>
        <dbReference type="ChEBI" id="CHEBI:43474"/>
    </ligand>
</feature>
<dbReference type="SUPFAM" id="SSF53167">
    <property type="entry name" value="Purine and uridine phosphorylases"/>
    <property type="match status" value="1"/>
</dbReference>
<dbReference type="KEGG" id="sbr:SY1_11580"/>
<comment type="similarity">
    <text evidence="2 5">Belongs to the PNP/MTAP phosphorylase family.</text>
</comment>
<dbReference type="PANTHER" id="PTHR11904:SF9">
    <property type="entry name" value="PURINE NUCLEOSIDE PHOSPHORYLASE-RELATED"/>
    <property type="match status" value="1"/>
</dbReference>
<dbReference type="RefSeq" id="WP_015556476.1">
    <property type="nucleotide sequence ID" value="NC_021038.1"/>
</dbReference>
<comment type="pathway">
    <text evidence="1 5">Purine metabolism; purine nucleoside salvage.</text>
</comment>
<feature type="binding site" evidence="6">
    <location>
        <begin position="88"/>
        <end position="90"/>
    </location>
    <ligand>
        <name>phosphate</name>
        <dbReference type="ChEBI" id="CHEBI:43474"/>
    </ligand>
</feature>
<dbReference type="PANTHER" id="PTHR11904">
    <property type="entry name" value="METHYLTHIOADENOSINE/PURINE NUCLEOSIDE PHOSPHORYLASE"/>
    <property type="match status" value="1"/>
</dbReference>
<evidence type="ECO:0000256" key="3">
    <source>
        <dbReference type="ARBA" id="ARBA00022676"/>
    </source>
</evidence>
<dbReference type="Pfam" id="PF01048">
    <property type="entry name" value="PNP_UDP_1"/>
    <property type="match status" value="1"/>
</dbReference>
<reference evidence="8 9" key="2">
    <citation type="submission" date="2010-03" db="EMBL/GenBank/DDBJ databases">
        <authorList>
            <person name="Pajon A."/>
        </authorList>
    </citation>
    <scope>NUCLEOTIDE SEQUENCE [LARGE SCALE GENOMIC DNA]</scope>
    <source>
        <strain evidence="8 9">SGP1</strain>
    </source>
</reference>
<evidence type="ECO:0000256" key="1">
    <source>
        <dbReference type="ARBA" id="ARBA00005058"/>
    </source>
</evidence>
<gene>
    <name evidence="8" type="ORF">SY1_11580</name>
</gene>
<evidence type="ECO:0000256" key="2">
    <source>
        <dbReference type="ARBA" id="ARBA00006751"/>
    </source>
</evidence>
<feature type="binding site" evidence="6">
    <location>
        <position position="242"/>
    </location>
    <ligand>
        <name>a purine D-ribonucleoside</name>
        <dbReference type="ChEBI" id="CHEBI:142355"/>
    </ligand>
</feature>
<dbReference type="InterPro" id="IPR000845">
    <property type="entry name" value="Nucleoside_phosphorylase_d"/>
</dbReference>
<feature type="binding site" evidence="6">
    <location>
        <position position="120"/>
    </location>
    <ligand>
        <name>phosphate</name>
        <dbReference type="ChEBI" id="CHEBI:43474"/>
    </ligand>
</feature>
<dbReference type="AlphaFoldDB" id="A0AB94IX69"/>
<dbReference type="Proteomes" id="UP000008957">
    <property type="component" value="Chromosome"/>
</dbReference>
<evidence type="ECO:0000313" key="8">
    <source>
        <dbReference type="EMBL" id="CBL28329.1"/>
    </source>
</evidence>
<feature type="binding site" evidence="6">
    <location>
        <position position="219"/>
    </location>
    <ligand>
        <name>phosphate</name>
        <dbReference type="ChEBI" id="CHEBI:43474"/>
    </ligand>
</feature>
<dbReference type="PIRSF" id="PIRSF000477">
    <property type="entry name" value="PurNPase"/>
    <property type="match status" value="1"/>
</dbReference>
<sequence length="287" mass="30894">MGRDDKSSYECAFDAALYILQRQRVYCEPLTAVVLGSGLGAVAEAVEDPCTVDVEDIPHWPVPTAPGHAGCVVLGKLEGRPVVVMQGRIHCYEGHSIRRAAFPARVARMMGVRQYVATNASGGISAQMEPGTIAAVEDHINLMGDNPLAGPLDLRWDTQFPDLTHAYSPRLLKLRDRAADEAGVQLQRGVYAAFKGPSYETPAEIRMARMMGADLVGMSTVPEVIVANSMGLETAVLSCVANKAAGLSEKPLTESEVLSVMAESAYPLTAIIRGLMRELNREDNKAE</sequence>
<keyword evidence="4 5" id="KW-0808">Transferase</keyword>
<feature type="binding site" evidence="6">
    <location>
        <position position="68"/>
    </location>
    <ligand>
        <name>phosphate</name>
        <dbReference type="ChEBI" id="CHEBI:43474"/>
    </ligand>
</feature>
<dbReference type="GO" id="GO:0005737">
    <property type="term" value="C:cytoplasm"/>
    <property type="evidence" value="ECO:0007669"/>
    <property type="project" value="TreeGrafter"/>
</dbReference>
<evidence type="ECO:0000256" key="6">
    <source>
        <dbReference type="PIRSR" id="PIRSR000477-2"/>
    </source>
</evidence>
<dbReference type="InterPro" id="IPR035994">
    <property type="entry name" value="Nucleoside_phosphorylase_sf"/>
</dbReference>
<feature type="binding site" evidence="6">
    <location>
        <position position="200"/>
    </location>
    <ligand>
        <name>a purine D-ribonucleoside</name>
        <dbReference type="ChEBI" id="CHEBI:142355"/>
    </ligand>
</feature>
<protein>
    <recommendedName>
        <fullName evidence="5">Purine nucleoside phosphorylase</fullName>
        <ecNumber evidence="5">2.4.2.1</ecNumber>
    </recommendedName>
    <alternativeName>
        <fullName evidence="5">Inosine-guanosine phosphorylase</fullName>
    </alternativeName>
</protein>
<evidence type="ECO:0000256" key="5">
    <source>
        <dbReference type="PIRNR" id="PIRNR000477"/>
    </source>
</evidence>
<feature type="domain" description="Nucleoside phosphorylase" evidence="7">
    <location>
        <begin position="32"/>
        <end position="274"/>
    </location>
</feature>
<dbReference type="GO" id="GO:0004731">
    <property type="term" value="F:purine-nucleoside phosphorylase activity"/>
    <property type="evidence" value="ECO:0007669"/>
    <property type="project" value="UniProtKB-EC"/>
</dbReference>
<keyword evidence="3 5" id="KW-0328">Glycosyltransferase</keyword>
<dbReference type="EMBL" id="FP929056">
    <property type="protein sequence ID" value="CBL28329.1"/>
    <property type="molecule type" value="Genomic_DNA"/>
</dbReference>
<proteinExistence type="inferred from homology"/>
<dbReference type="Gene3D" id="3.40.50.1580">
    <property type="entry name" value="Nucleoside phosphorylase domain"/>
    <property type="match status" value="1"/>
</dbReference>
<dbReference type="CDD" id="cd09009">
    <property type="entry name" value="PNP-EcPNPII_like"/>
    <property type="match status" value="1"/>
</dbReference>
<organism evidence="8 9">
    <name type="scientific">Fretibacterium fastidiosum</name>
    <dbReference type="NCBI Taxonomy" id="651822"/>
    <lineage>
        <taxon>Bacteria</taxon>
        <taxon>Thermotogati</taxon>
        <taxon>Synergistota</taxon>
        <taxon>Synergistia</taxon>
        <taxon>Synergistales</taxon>
        <taxon>Aminobacteriaceae</taxon>
        <taxon>Fretibacterium</taxon>
    </lineage>
</organism>
<evidence type="ECO:0000256" key="4">
    <source>
        <dbReference type="ARBA" id="ARBA00022679"/>
    </source>
</evidence>
<dbReference type="NCBIfam" id="NF006054">
    <property type="entry name" value="PRK08202.1"/>
    <property type="match status" value="1"/>
</dbReference>
<evidence type="ECO:0000313" key="9">
    <source>
        <dbReference type="Proteomes" id="UP000008957"/>
    </source>
</evidence>
<dbReference type="EC" id="2.4.2.1" evidence="5"/>